<dbReference type="PRINTS" id="PR00081">
    <property type="entry name" value="GDHRDH"/>
</dbReference>
<accession>A0ABN6XQG5</accession>
<sequence length="445" mass="48307">MPPPPADRLASPDRLRTVAVVLAGGVGARMGASMPKQLLRIAGKTVIEHTIAALDASPDVDEVLVMMEPDHLESIEAIRAAGTYGKLTRVLPGGETRNRTTALALAAIPDGEAKVLLHDAVRPFVDQRIVHECVVALDAFDAVDTAIPSADTIIRVATDEEGREFIRKVPKRARLRRGQTPQAFRLSVIREAYSRAARDPDFTATDDCTVVLRYLPEVPIAVVAGSDENMKITEPVDISFADKLFQLRTAIAGALDDAGRRRALEGTTLVVFGGSEGIGQAVCRLAESYGARVFSFSRTETDTHIERREDIAAALRAAAEATGRIDYVVNTAAVLEVRPLSEVDASEVRSTIDINLMGPILLAQEALPHLRKQGGHLLYFTSSSYTRGRAGYSLYSASKAGLVNFTQALAEEWDEEGVRVNCISPQRTRTGMRQRPSATRTRRPC</sequence>
<dbReference type="SUPFAM" id="SSF51735">
    <property type="entry name" value="NAD(P)-binding Rossmann-fold domains"/>
    <property type="match status" value="1"/>
</dbReference>
<feature type="site" description="Positions MEP for the nucleophilic attack" evidence="4">
    <location>
        <position position="231"/>
    </location>
</feature>
<dbReference type="Pfam" id="PF00106">
    <property type="entry name" value="adh_short"/>
    <property type="match status" value="1"/>
</dbReference>
<protein>
    <recommendedName>
        <fullName evidence="4">2-C-methyl-D-erythritol 4-phosphate cytidylyltransferase</fullName>
        <ecNumber evidence="4">2.7.7.60</ecNumber>
    </recommendedName>
    <alternativeName>
        <fullName evidence="4">4-diphosphocytidyl-2C-methyl-D-erythritol synthase</fullName>
    </alternativeName>
    <alternativeName>
        <fullName evidence="4">MEP cytidylyltransferase</fullName>
        <shortName evidence="4">MCT</shortName>
    </alternativeName>
</protein>
<dbReference type="InterPro" id="IPR002347">
    <property type="entry name" value="SDR_fam"/>
</dbReference>
<reference evidence="7" key="1">
    <citation type="journal article" date="2019" name="Int. J. Syst. Evol. Microbiol.">
        <title>The Global Catalogue of Microorganisms (GCM) 10K type strain sequencing project: providing services to taxonomists for standard genome sequencing and annotation.</title>
        <authorList>
            <consortium name="The Broad Institute Genomics Platform"/>
            <consortium name="The Broad Institute Genome Sequencing Center for Infectious Disease"/>
            <person name="Wu L."/>
            <person name="Ma J."/>
        </authorList>
    </citation>
    <scope>NUCLEOTIDE SEQUENCE [LARGE SCALE GENOMIC DNA]</scope>
    <source>
        <strain evidence="7">NBRC 108725</strain>
    </source>
</reference>
<dbReference type="SUPFAM" id="SSF53448">
    <property type="entry name" value="Nucleotide-diphospho-sugar transferases"/>
    <property type="match status" value="1"/>
</dbReference>
<dbReference type="CDD" id="cd02516">
    <property type="entry name" value="CDP-ME_synthetase"/>
    <property type="match status" value="1"/>
</dbReference>
<dbReference type="PROSITE" id="PS00061">
    <property type="entry name" value="ADH_SHORT"/>
    <property type="match status" value="1"/>
</dbReference>
<dbReference type="RefSeq" id="WP_286279147.1">
    <property type="nucleotide sequence ID" value="NZ_AP027731.1"/>
</dbReference>
<evidence type="ECO:0000256" key="4">
    <source>
        <dbReference type="HAMAP-Rule" id="MF_00108"/>
    </source>
</evidence>
<proteinExistence type="inferred from homology"/>
<dbReference type="HAMAP" id="MF_00108">
    <property type="entry name" value="IspD"/>
    <property type="match status" value="1"/>
</dbReference>
<dbReference type="InterPro" id="IPR050088">
    <property type="entry name" value="IspD/TarI_cytidylyltransf_bact"/>
</dbReference>
<keyword evidence="3 4" id="KW-0548">Nucleotidyltransferase</keyword>
<dbReference type="EMBL" id="AP027731">
    <property type="protein sequence ID" value="BDZ45916.1"/>
    <property type="molecule type" value="Genomic_DNA"/>
</dbReference>
<dbReference type="PRINTS" id="PR00080">
    <property type="entry name" value="SDRFAMILY"/>
</dbReference>
<dbReference type="PANTHER" id="PTHR32125">
    <property type="entry name" value="2-C-METHYL-D-ERYTHRITOL 4-PHOSPHATE CYTIDYLYLTRANSFERASE, CHLOROPLASTIC"/>
    <property type="match status" value="1"/>
</dbReference>
<comment type="similarity">
    <text evidence="1 5">Belongs to the short-chain dehydrogenases/reductases (SDR) family.</text>
</comment>
<dbReference type="Pfam" id="PF01128">
    <property type="entry name" value="IspD"/>
    <property type="match status" value="1"/>
</dbReference>
<dbReference type="InterPro" id="IPR001228">
    <property type="entry name" value="IspD"/>
</dbReference>
<evidence type="ECO:0000256" key="3">
    <source>
        <dbReference type="ARBA" id="ARBA00022695"/>
    </source>
</evidence>
<dbReference type="Gene3D" id="3.90.550.10">
    <property type="entry name" value="Spore Coat Polysaccharide Biosynthesis Protein SpsA, Chain A"/>
    <property type="match status" value="1"/>
</dbReference>
<feature type="site" description="Positions MEP for the nucleophilic attack" evidence="4">
    <location>
        <position position="172"/>
    </location>
</feature>
<dbReference type="Proteomes" id="UP001321498">
    <property type="component" value="Chromosome"/>
</dbReference>
<dbReference type="InterPro" id="IPR012115">
    <property type="entry name" value="CDP-ribitol_syn"/>
</dbReference>
<evidence type="ECO:0000313" key="7">
    <source>
        <dbReference type="Proteomes" id="UP001321498"/>
    </source>
</evidence>
<dbReference type="PIRSF" id="PIRSF036586">
    <property type="entry name" value="CDP-ribitol_syn"/>
    <property type="match status" value="1"/>
</dbReference>
<keyword evidence="4" id="KW-0414">Isoprene biosynthesis</keyword>
<feature type="site" description="Transition state stabilizer" evidence="4">
    <location>
        <position position="36"/>
    </location>
</feature>
<dbReference type="InterPro" id="IPR036291">
    <property type="entry name" value="NAD(P)-bd_dom_sf"/>
</dbReference>
<evidence type="ECO:0000256" key="1">
    <source>
        <dbReference type="ARBA" id="ARBA00006484"/>
    </source>
</evidence>
<comment type="catalytic activity">
    <reaction evidence="4">
        <text>2-C-methyl-D-erythritol 4-phosphate + CTP + H(+) = 4-CDP-2-C-methyl-D-erythritol + diphosphate</text>
        <dbReference type="Rhea" id="RHEA:13429"/>
        <dbReference type="ChEBI" id="CHEBI:15378"/>
        <dbReference type="ChEBI" id="CHEBI:33019"/>
        <dbReference type="ChEBI" id="CHEBI:37563"/>
        <dbReference type="ChEBI" id="CHEBI:57823"/>
        <dbReference type="ChEBI" id="CHEBI:58262"/>
        <dbReference type="EC" id="2.7.7.60"/>
    </reaction>
</comment>
<evidence type="ECO:0000256" key="5">
    <source>
        <dbReference type="RuleBase" id="RU000363"/>
    </source>
</evidence>
<name>A0ABN6XQG5_9MICO</name>
<keyword evidence="7" id="KW-1185">Reference proteome</keyword>
<evidence type="ECO:0000256" key="2">
    <source>
        <dbReference type="ARBA" id="ARBA00022679"/>
    </source>
</evidence>
<dbReference type="EC" id="2.7.7.60" evidence="4"/>
<dbReference type="PANTHER" id="PTHR32125:SF4">
    <property type="entry name" value="2-C-METHYL-D-ERYTHRITOL 4-PHOSPHATE CYTIDYLYLTRANSFERASE, CHLOROPLASTIC"/>
    <property type="match status" value="1"/>
</dbReference>
<comment type="pathway">
    <text evidence="4">Isoprenoid biosynthesis; isopentenyl diphosphate biosynthesis via DXP pathway; isopentenyl diphosphate from 1-deoxy-D-xylulose 5-phosphate: step 2/6.</text>
</comment>
<feature type="site" description="Transition state stabilizer" evidence="4">
    <location>
        <position position="29"/>
    </location>
</feature>
<dbReference type="CDD" id="cd05233">
    <property type="entry name" value="SDR_c"/>
    <property type="match status" value="1"/>
</dbReference>
<organism evidence="6 7">
    <name type="scientific">Naasia aerilata</name>
    <dbReference type="NCBI Taxonomy" id="1162966"/>
    <lineage>
        <taxon>Bacteria</taxon>
        <taxon>Bacillati</taxon>
        <taxon>Actinomycetota</taxon>
        <taxon>Actinomycetes</taxon>
        <taxon>Micrococcales</taxon>
        <taxon>Microbacteriaceae</taxon>
        <taxon>Naasia</taxon>
    </lineage>
</organism>
<evidence type="ECO:0000313" key="6">
    <source>
        <dbReference type="EMBL" id="BDZ45916.1"/>
    </source>
</evidence>
<comment type="function">
    <text evidence="4">Catalyzes the formation of 4-diphosphocytidyl-2-C-methyl-D-erythritol from CTP and 2-C-methyl-D-erythritol 4-phosphate (MEP).</text>
</comment>
<comment type="similarity">
    <text evidence="4">Belongs to the IspD/TarI cytidylyltransferase family. IspD subfamily.</text>
</comment>
<dbReference type="Gene3D" id="3.40.50.720">
    <property type="entry name" value="NAD(P)-binding Rossmann-like Domain"/>
    <property type="match status" value="1"/>
</dbReference>
<gene>
    <name evidence="4" type="primary">ispD</name>
    <name evidence="6" type="ORF">GCM10025866_18250</name>
</gene>
<dbReference type="InterPro" id="IPR020904">
    <property type="entry name" value="Sc_DH/Rdtase_CS"/>
</dbReference>
<dbReference type="InterPro" id="IPR029044">
    <property type="entry name" value="Nucleotide-diphossugar_trans"/>
</dbReference>
<keyword evidence="2 4" id="KW-0808">Transferase</keyword>
<dbReference type="InterPro" id="IPR034683">
    <property type="entry name" value="IspD/TarI"/>
</dbReference>